<dbReference type="Pfam" id="PF07963">
    <property type="entry name" value="N_methyl"/>
    <property type="match status" value="1"/>
</dbReference>
<keyword evidence="2" id="KW-0472">Membrane</keyword>
<dbReference type="RefSeq" id="WP_090729768.1">
    <property type="nucleotide sequence ID" value="NZ_FNYQ01000005.1"/>
</dbReference>
<feature type="region of interest" description="Disordered" evidence="1">
    <location>
        <begin position="312"/>
        <end position="334"/>
    </location>
</feature>
<dbReference type="OrthoDB" id="5296662at2"/>
<accession>A0A1H6QZ29</accession>
<feature type="transmembrane region" description="Helical" evidence="2">
    <location>
        <begin position="12"/>
        <end position="33"/>
    </location>
</feature>
<dbReference type="GO" id="GO:0043683">
    <property type="term" value="P:type IV pilus assembly"/>
    <property type="evidence" value="ECO:0007669"/>
    <property type="project" value="InterPro"/>
</dbReference>
<dbReference type="EMBL" id="FNYQ01000005">
    <property type="protein sequence ID" value="SEI48931.1"/>
    <property type="molecule type" value="Genomic_DNA"/>
</dbReference>
<dbReference type="AlphaFoldDB" id="A0A1H6QZ29"/>
<dbReference type="Proteomes" id="UP000199250">
    <property type="component" value="Unassembled WGS sequence"/>
</dbReference>
<evidence type="ECO:0000313" key="4">
    <source>
        <dbReference type="Proteomes" id="UP000199250"/>
    </source>
</evidence>
<evidence type="ECO:0000256" key="1">
    <source>
        <dbReference type="SAM" id="MobiDB-lite"/>
    </source>
</evidence>
<keyword evidence="2" id="KW-1133">Transmembrane helix</keyword>
<dbReference type="Pfam" id="PF16074">
    <property type="entry name" value="PilW"/>
    <property type="match status" value="1"/>
</dbReference>
<evidence type="ECO:0000313" key="3">
    <source>
        <dbReference type="EMBL" id="SEI48931.1"/>
    </source>
</evidence>
<organism evidence="3 4">
    <name type="scientific">Azotobacter beijerinckii</name>
    <dbReference type="NCBI Taxonomy" id="170623"/>
    <lineage>
        <taxon>Bacteria</taxon>
        <taxon>Pseudomonadati</taxon>
        <taxon>Pseudomonadota</taxon>
        <taxon>Gammaproteobacteria</taxon>
        <taxon>Pseudomonadales</taxon>
        <taxon>Pseudomonadaceae</taxon>
        <taxon>Azotobacter</taxon>
    </lineage>
</organism>
<dbReference type="InterPro" id="IPR012902">
    <property type="entry name" value="N_methyl_site"/>
</dbReference>
<dbReference type="PROSITE" id="PS00409">
    <property type="entry name" value="PROKAR_NTER_METHYL"/>
    <property type="match status" value="1"/>
</dbReference>
<sequence length="334" mass="36168">MICKRISGTRQHGFSLVEIMVAMVLGIVMLLVVSEVFVNNSRTRDEVEKSGRQIENGTYALRLLEDELANAGYWGEAGGQPVAASLPPLCPTAAADISAAMGYPIQGDAGSGSNCAKSKDGSAFLAIRRVSTCAVGDVGCAAASTDFHLQVSACQSESPGTLKLSTNVDALVFKQHDCKATAPRYRFLSRVFYVGDNDILMRAELSSGNYNTVTSLVDDIEIIRFEYGLDINGDAQVDEYTPAPDDTDWPNVVAVKVSLIARNPQATLGYVDERTYMVAGEEYEVPDDRLAFRRQFYSTTVHLRNVAGRRELPAVTTANEESEGTESTEEVPSP</sequence>
<keyword evidence="2" id="KW-0812">Transmembrane</keyword>
<dbReference type="InterPro" id="IPR032092">
    <property type="entry name" value="PilW"/>
</dbReference>
<feature type="compositionally biased region" description="Acidic residues" evidence="1">
    <location>
        <begin position="320"/>
        <end position="334"/>
    </location>
</feature>
<gene>
    <name evidence="3" type="ORF">SAMN04244572_00537</name>
</gene>
<evidence type="ECO:0000256" key="2">
    <source>
        <dbReference type="SAM" id="Phobius"/>
    </source>
</evidence>
<protein>
    <submittedName>
        <fullName evidence="3">Type IV pilus assembly protein PilW</fullName>
    </submittedName>
</protein>
<name>A0A1H6QZ29_9GAMM</name>
<reference evidence="3 4" key="1">
    <citation type="submission" date="2016-10" db="EMBL/GenBank/DDBJ databases">
        <authorList>
            <person name="de Groot N.N."/>
        </authorList>
    </citation>
    <scope>NUCLEOTIDE SEQUENCE [LARGE SCALE GENOMIC DNA]</scope>
    <source>
        <strain evidence="3 4">DSM 373</strain>
    </source>
</reference>
<dbReference type="NCBIfam" id="TIGR02532">
    <property type="entry name" value="IV_pilin_GFxxxE"/>
    <property type="match status" value="1"/>
</dbReference>
<proteinExistence type="predicted"/>